<feature type="transmembrane region" description="Helical" evidence="1">
    <location>
        <begin position="107"/>
        <end position="127"/>
    </location>
</feature>
<evidence type="ECO:0000256" key="1">
    <source>
        <dbReference type="SAM" id="Phobius"/>
    </source>
</evidence>
<keyword evidence="3" id="KW-1185">Reference proteome</keyword>
<reference evidence="2 3" key="1">
    <citation type="journal article" date="2019" name="Int. J. Syst. Evol. Microbiol.">
        <title>The Global Catalogue of Microorganisms (GCM) 10K type strain sequencing project: providing services to taxonomists for standard genome sequencing and annotation.</title>
        <authorList>
            <consortium name="The Broad Institute Genomics Platform"/>
            <consortium name="The Broad Institute Genome Sequencing Center for Infectious Disease"/>
            <person name="Wu L."/>
            <person name="Ma J."/>
        </authorList>
    </citation>
    <scope>NUCLEOTIDE SEQUENCE [LARGE SCALE GENOMIC DNA]</scope>
    <source>
        <strain evidence="2 3">JCM 16002</strain>
    </source>
</reference>
<keyword evidence="1" id="KW-1133">Transmembrane helix</keyword>
<dbReference type="InterPro" id="IPR018723">
    <property type="entry name" value="DUF2254_membrane"/>
</dbReference>
<feature type="transmembrane region" description="Helical" evidence="1">
    <location>
        <begin position="61"/>
        <end position="86"/>
    </location>
</feature>
<name>A0ABN2IHB6_9ACTN</name>
<gene>
    <name evidence="2" type="ORF">GCM10009831_13250</name>
</gene>
<organism evidence="2 3">
    <name type="scientific">Dietzia cercidiphylli</name>
    <dbReference type="NCBI Taxonomy" id="498199"/>
    <lineage>
        <taxon>Bacteria</taxon>
        <taxon>Bacillati</taxon>
        <taxon>Actinomycetota</taxon>
        <taxon>Actinomycetes</taxon>
        <taxon>Mycobacteriales</taxon>
        <taxon>Dietziaceae</taxon>
        <taxon>Dietzia</taxon>
    </lineage>
</organism>
<dbReference type="RefSeq" id="WP_182658544.1">
    <property type="nucleotide sequence ID" value="NZ_BAAAQG010000007.1"/>
</dbReference>
<evidence type="ECO:0000313" key="2">
    <source>
        <dbReference type="EMBL" id="GAA1704969.1"/>
    </source>
</evidence>
<proteinExistence type="predicted"/>
<keyword evidence="1" id="KW-0812">Transmembrane</keyword>
<keyword evidence="1" id="KW-0472">Membrane</keyword>
<comment type="caution">
    <text evidence="2">The sequence shown here is derived from an EMBL/GenBank/DDBJ whole genome shotgun (WGS) entry which is preliminary data.</text>
</comment>
<dbReference type="EMBL" id="BAAAQG010000007">
    <property type="protein sequence ID" value="GAA1704969.1"/>
    <property type="molecule type" value="Genomic_DNA"/>
</dbReference>
<dbReference type="Pfam" id="PF10011">
    <property type="entry name" value="DUF2254"/>
    <property type="match status" value="1"/>
</dbReference>
<sequence>MAGLRFRLRQISRRFWFLPAVMTLAALALAQLGTWLSTNPGTNDGAPTWLYGGGVDGSRSILAAVASSSIGVGGTVFSITIAALSYAAGTMGPRLLQNFTEDRGNQVTLGVFISTFAFSLYSLRTVTGGDEGDPFVPHYNVTLALILALCCIAALVFFLGHVTSSINTTRVVNLLAADLRSSLLTATEQTDPEQDVLPPPGAEFWARAETLSAKKGGYLQLVDHEGLVDLAVETGTVIRLLVRPGDYLYPNSPIAEGVPTLPDGIYSRLTVGTSRTREQDVEHAVRLLAEVGTRALSPSTNDPFTAIDVIDRFGDALCTLEDREWPTGVHSSDGEVRLVAATSDFGGLVDTMFDQMRQFGAGAPAVSIRMLEVFAVAARVLDDPGRRAVVTRHATKLRDDALGATRNADDRVAIERRHRAVLEAAG</sequence>
<feature type="transmembrane region" description="Helical" evidence="1">
    <location>
        <begin position="139"/>
        <end position="160"/>
    </location>
</feature>
<dbReference type="Proteomes" id="UP001500383">
    <property type="component" value="Unassembled WGS sequence"/>
</dbReference>
<protein>
    <submittedName>
        <fullName evidence="2">DUF2254 domain-containing protein</fullName>
    </submittedName>
</protein>
<accession>A0ABN2IHB6</accession>
<evidence type="ECO:0000313" key="3">
    <source>
        <dbReference type="Proteomes" id="UP001500383"/>
    </source>
</evidence>